<keyword evidence="19" id="KW-1185">Reference proteome</keyword>
<name>A0A8J7DT11_9CYAN</name>
<evidence type="ECO:0000256" key="7">
    <source>
        <dbReference type="ARBA" id="ARBA00022989"/>
    </source>
</evidence>
<dbReference type="InterPro" id="IPR001182">
    <property type="entry name" value="FtsW/RodA"/>
</dbReference>
<feature type="transmembrane region" description="Helical" evidence="17">
    <location>
        <begin position="171"/>
        <end position="188"/>
    </location>
</feature>
<evidence type="ECO:0000256" key="14">
    <source>
        <dbReference type="ARBA" id="ARBA00044770"/>
    </source>
</evidence>
<feature type="transmembrane region" description="Helical" evidence="17">
    <location>
        <begin position="200"/>
        <end position="229"/>
    </location>
</feature>
<dbReference type="PANTHER" id="PTHR30474:SF2">
    <property type="entry name" value="PEPTIDOGLYCAN GLYCOSYLTRANSFERASE FTSW-RELATED"/>
    <property type="match status" value="1"/>
</dbReference>
<comment type="function">
    <text evidence="16">Peptidoglycan polymerase that is essential for cell division.</text>
</comment>
<evidence type="ECO:0000256" key="15">
    <source>
        <dbReference type="ARBA" id="ARBA00049902"/>
    </source>
</evidence>
<dbReference type="GO" id="GO:0008360">
    <property type="term" value="P:regulation of cell shape"/>
    <property type="evidence" value="ECO:0007669"/>
    <property type="project" value="UniProtKB-KW"/>
</dbReference>
<evidence type="ECO:0000256" key="5">
    <source>
        <dbReference type="ARBA" id="ARBA00022960"/>
    </source>
</evidence>
<feature type="transmembrane region" description="Helical" evidence="17">
    <location>
        <begin position="40"/>
        <end position="59"/>
    </location>
</feature>
<keyword evidence="7 17" id="KW-1133">Transmembrane helix</keyword>
<dbReference type="Pfam" id="PF01098">
    <property type="entry name" value="FTSW_RODA_SPOVE"/>
    <property type="match status" value="1"/>
</dbReference>
<comment type="caution">
    <text evidence="18">The sequence shown here is derived from an EMBL/GenBank/DDBJ whole genome shotgun (WGS) entry which is preliminary data.</text>
</comment>
<keyword evidence="6" id="KW-0573">Peptidoglycan synthesis</keyword>
<organism evidence="18 19">
    <name type="scientific">Lusitaniella coriacea LEGE 07157</name>
    <dbReference type="NCBI Taxonomy" id="945747"/>
    <lineage>
        <taxon>Bacteria</taxon>
        <taxon>Bacillati</taxon>
        <taxon>Cyanobacteriota</taxon>
        <taxon>Cyanophyceae</taxon>
        <taxon>Spirulinales</taxon>
        <taxon>Lusitaniellaceae</taxon>
        <taxon>Lusitaniella</taxon>
    </lineage>
</organism>
<gene>
    <name evidence="18" type="ORF">IQ249_04305</name>
</gene>
<dbReference type="GO" id="GO:0032153">
    <property type="term" value="C:cell division site"/>
    <property type="evidence" value="ECO:0007669"/>
    <property type="project" value="TreeGrafter"/>
</dbReference>
<dbReference type="PROSITE" id="PS00428">
    <property type="entry name" value="FTSW_RODA_SPOVE"/>
    <property type="match status" value="1"/>
</dbReference>
<keyword evidence="8 17" id="KW-0472">Membrane</keyword>
<dbReference type="EMBL" id="JADEWZ010000005">
    <property type="protein sequence ID" value="MBE9115117.1"/>
    <property type="molecule type" value="Genomic_DNA"/>
</dbReference>
<reference evidence="18" key="1">
    <citation type="submission" date="2020-10" db="EMBL/GenBank/DDBJ databases">
        <authorList>
            <person name="Castelo-Branco R."/>
            <person name="Eusebio N."/>
            <person name="Adriana R."/>
            <person name="Vieira A."/>
            <person name="Brugerolle De Fraissinette N."/>
            <person name="Rezende De Castro R."/>
            <person name="Schneider M.P."/>
            <person name="Vasconcelos V."/>
            <person name="Leao P.N."/>
        </authorList>
    </citation>
    <scope>NUCLEOTIDE SEQUENCE</scope>
    <source>
        <strain evidence="18">LEGE 07157</strain>
    </source>
</reference>
<keyword evidence="2" id="KW-0328">Glycosyltransferase</keyword>
<keyword evidence="4 17" id="KW-0812">Transmembrane</keyword>
<dbReference type="InterPro" id="IPR018365">
    <property type="entry name" value="Cell_cycle_FtsW-rel_CS"/>
</dbReference>
<dbReference type="Proteomes" id="UP000654482">
    <property type="component" value="Unassembled WGS sequence"/>
</dbReference>
<comment type="catalytic activity">
    <reaction evidence="15">
        <text>[GlcNAc-(1-&gt;4)-Mur2Ac(oyl-L-Ala-gamma-D-Glu-L-Lys-D-Ala-D-Ala)](n)-di-trans,octa-cis-undecaprenyl diphosphate + beta-D-GlcNAc-(1-&gt;4)-Mur2Ac(oyl-L-Ala-gamma-D-Glu-L-Lys-D-Ala-D-Ala)-di-trans,octa-cis-undecaprenyl diphosphate = [GlcNAc-(1-&gt;4)-Mur2Ac(oyl-L-Ala-gamma-D-Glu-L-Lys-D-Ala-D-Ala)](n+1)-di-trans,octa-cis-undecaprenyl diphosphate + di-trans,octa-cis-undecaprenyl diphosphate + H(+)</text>
        <dbReference type="Rhea" id="RHEA:23708"/>
        <dbReference type="Rhea" id="RHEA-COMP:9602"/>
        <dbReference type="Rhea" id="RHEA-COMP:9603"/>
        <dbReference type="ChEBI" id="CHEBI:15378"/>
        <dbReference type="ChEBI" id="CHEBI:58405"/>
        <dbReference type="ChEBI" id="CHEBI:60033"/>
        <dbReference type="ChEBI" id="CHEBI:78435"/>
        <dbReference type="EC" id="2.4.99.28"/>
    </reaction>
</comment>
<feature type="transmembrane region" description="Helical" evidence="17">
    <location>
        <begin position="106"/>
        <end position="124"/>
    </location>
</feature>
<feature type="transmembrane region" description="Helical" evidence="17">
    <location>
        <begin position="332"/>
        <end position="353"/>
    </location>
</feature>
<dbReference type="AlphaFoldDB" id="A0A8J7DT11"/>
<evidence type="ECO:0000256" key="1">
    <source>
        <dbReference type="ARBA" id="ARBA00004141"/>
    </source>
</evidence>
<evidence type="ECO:0000256" key="13">
    <source>
        <dbReference type="ARBA" id="ARBA00041418"/>
    </source>
</evidence>
<keyword evidence="5" id="KW-0133">Cell shape</keyword>
<evidence type="ECO:0000256" key="6">
    <source>
        <dbReference type="ARBA" id="ARBA00022984"/>
    </source>
</evidence>
<dbReference type="GO" id="GO:0015648">
    <property type="term" value="F:lipid-linked peptidoglycan transporter activity"/>
    <property type="evidence" value="ECO:0007669"/>
    <property type="project" value="TreeGrafter"/>
</dbReference>
<dbReference type="EC" id="2.4.99.28" evidence="14"/>
<feature type="transmembrane region" description="Helical" evidence="17">
    <location>
        <begin position="365"/>
        <end position="384"/>
    </location>
</feature>
<keyword evidence="3" id="KW-0808">Transferase</keyword>
<evidence type="ECO:0000256" key="2">
    <source>
        <dbReference type="ARBA" id="ARBA00022676"/>
    </source>
</evidence>
<protein>
    <recommendedName>
        <fullName evidence="12">Probable peptidoglycan glycosyltransferase FtsW</fullName>
        <ecNumber evidence="14">2.4.99.28</ecNumber>
    </recommendedName>
    <alternativeName>
        <fullName evidence="13">Cell division protein FtsW</fullName>
    </alternativeName>
    <alternativeName>
        <fullName evidence="10">Cell wall polymerase</fullName>
    </alternativeName>
    <alternativeName>
        <fullName evidence="9">Peptidoglycan polymerase</fullName>
    </alternativeName>
</protein>
<dbReference type="PANTHER" id="PTHR30474">
    <property type="entry name" value="CELL CYCLE PROTEIN"/>
    <property type="match status" value="1"/>
</dbReference>
<feature type="transmembrane region" description="Helical" evidence="17">
    <location>
        <begin position="302"/>
        <end position="323"/>
    </location>
</feature>
<feature type="transmembrane region" description="Helical" evidence="17">
    <location>
        <begin position="79"/>
        <end position="97"/>
    </location>
</feature>
<evidence type="ECO:0000256" key="12">
    <source>
        <dbReference type="ARBA" id="ARBA00041185"/>
    </source>
</evidence>
<evidence type="ECO:0000256" key="3">
    <source>
        <dbReference type="ARBA" id="ARBA00022679"/>
    </source>
</evidence>
<sequence>MDDSQLKPLPRQRSLVWEILQYFVPFFDPEVRNWTIEARLLRWLTFLWLFIGLVVLFSASYPVADAEFGDGSYYFKRQLIWILLGLLGFNFIIRIPIQEILRVAKWILLFLLGLILLTLVPGLGTTVNGATRWVTIGWFPLQPSELIKPFLVLQSANIFGRWRQLSRQHRGLWLGIFAVVLGGILLQPNLSTAALCGMTLWLIALAGGLPLIQMGGTAIAGCLLALTSISMQDYQRRRVTSFLNPWADPMGDGYQLVQSLLAVGSGGPWGTGFGLSQQKLFYLPIQYTDFIFSVFAEEFGFAGSVLLLLLLLAYSSVGVIVAMKCSDPVNKLVAMGVTILLVGQSLINIGVATGALPTTGLPLPLFSYGGSSVIASLVLAGLLVRVARESHGANLISLQDRRQEVMQKSRRKLSRSPYRG</sequence>
<evidence type="ECO:0000313" key="19">
    <source>
        <dbReference type="Proteomes" id="UP000654482"/>
    </source>
</evidence>
<evidence type="ECO:0000256" key="17">
    <source>
        <dbReference type="SAM" id="Phobius"/>
    </source>
</evidence>
<dbReference type="GO" id="GO:0009252">
    <property type="term" value="P:peptidoglycan biosynthetic process"/>
    <property type="evidence" value="ECO:0007669"/>
    <property type="project" value="UniProtKB-KW"/>
</dbReference>
<dbReference type="GO" id="GO:0008955">
    <property type="term" value="F:peptidoglycan glycosyltransferase activity"/>
    <property type="evidence" value="ECO:0007669"/>
    <property type="project" value="UniProtKB-EC"/>
</dbReference>
<accession>A0A8J7DT11</accession>
<evidence type="ECO:0000256" key="8">
    <source>
        <dbReference type="ARBA" id="ARBA00023136"/>
    </source>
</evidence>
<evidence type="ECO:0000256" key="9">
    <source>
        <dbReference type="ARBA" id="ARBA00032370"/>
    </source>
</evidence>
<dbReference type="RefSeq" id="WP_194028214.1">
    <property type="nucleotide sequence ID" value="NZ_JADEWZ010000005.1"/>
</dbReference>
<comment type="similarity">
    <text evidence="11">Belongs to the SEDS family. FtsW subfamily.</text>
</comment>
<evidence type="ECO:0000256" key="16">
    <source>
        <dbReference type="ARBA" id="ARBA00049966"/>
    </source>
</evidence>
<proteinExistence type="inferred from homology"/>
<dbReference type="GO" id="GO:0051301">
    <property type="term" value="P:cell division"/>
    <property type="evidence" value="ECO:0007669"/>
    <property type="project" value="InterPro"/>
</dbReference>
<comment type="subcellular location">
    <subcellularLocation>
        <location evidence="1">Membrane</location>
        <topology evidence="1">Multi-pass membrane protein</topology>
    </subcellularLocation>
</comment>
<evidence type="ECO:0000313" key="18">
    <source>
        <dbReference type="EMBL" id="MBE9115117.1"/>
    </source>
</evidence>
<evidence type="ECO:0000256" key="4">
    <source>
        <dbReference type="ARBA" id="ARBA00022692"/>
    </source>
</evidence>
<dbReference type="GO" id="GO:0005886">
    <property type="term" value="C:plasma membrane"/>
    <property type="evidence" value="ECO:0007669"/>
    <property type="project" value="TreeGrafter"/>
</dbReference>
<evidence type="ECO:0000256" key="11">
    <source>
        <dbReference type="ARBA" id="ARBA00038053"/>
    </source>
</evidence>
<evidence type="ECO:0000256" key="10">
    <source>
        <dbReference type="ARBA" id="ARBA00033270"/>
    </source>
</evidence>